<accession>A0A4R7P4Z4</accession>
<comment type="caution">
    <text evidence="1">The sequence shown here is derived from an EMBL/GenBank/DDBJ whole genome shotgun (WGS) entry which is preliminary data.</text>
</comment>
<sequence>MTYIIYMRGIKRKSFSYAEPITKLVGESRLRLAHKIDDA</sequence>
<dbReference type="AlphaFoldDB" id="A0A4R7P4Z4"/>
<proteinExistence type="predicted"/>
<reference evidence="1 2" key="1">
    <citation type="submission" date="2019-03" db="EMBL/GenBank/DDBJ databases">
        <title>Genomic Encyclopedia of Type Strains, Phase IV (KMG-IV): sequencing the most valuable type-strain genomes for metagenomic binning, comparative biology and taxonomic classification.</title>
        <authorList>
            <person name="Goeker M."/>
        </authorList>
    </citation>
    <scope>NUCLEOTIDE SEQUENCE [LARGE SCALE GENOMIC DNA]</scope>
    <source>
        <strain evidence="1 2">DSM 26377</strain>
    </source>
</reference>
<keyword evidence="2" id="KW-1185">Reference proteome</keyword>
<gene>
    <name evidence="1" type="ORF">DFR24_3273</name>
</gene>
<dbReference type="EMBL" id="SOBT01000009">
    <property type="protein sequence ID" value="TDU28893.1"/>
    <property type="molecule type" value="Genomic_DNA"/>
</dbReference>
<organism evidence="1 2">
    <name type="scientific">Panacagrimonas perspica</name>
    <dbReference type="NCBI Taxonomy" id="381431"/>
    <lineage>
        <taxon>Bacteria</taxon>
        <taxon>Pseudomonadati</taxon>
        <taxon>Pseudomonadota</taxon>
        <taxon>Gammaproteobacteria</taxon>
        <taxon>Nevskiales</taxon>
        <taxon>Nevskiaceae</taxon>
        <taxon>Panacagrimonas</taxon>
    </lineage>
</organism>
<protein>
    <submittedName>
        <fullName evidence="1">Uncharacterized protein</fullName>
    </submittedName>
</protein>
<dbReference type="Proteomes" id="UP000295341">
    <property type="component" value="Unassembled WGS sequence"/>
</dbReference>
<evidence type="ECO:0000313" key="1">
    <source>
        <dbReference type="EMBL" id="TDU28893.1"/>
    </source>
</evidence>
<evidence type="ECO:0000313" key="2">
    <source>
        <dbReference type="Proteomes" id="UP000295341"/>
    </source>
</evidence>
<name>A0A4R7P4Z4_9GAMM</name>